<name>A0ABV8SDX5_9BACL</name>
<feature type="signal peptide" evidence="1">
    <location>
        <begin position="1"/>
        <end position="27"/>
    </location>
</feature>
<dbReference type="SUPFAM" id="SSF50998">
    <property type="entry name" value="Quinoprotein alcohol dehydrogenase-like"/>
    <property type="match status" value="1"/>
</dbReference>
<feature type="chain" id="PRO_5045534691" evidence="1">
    <location>
        <begin position="28"/>
        <end position="414"/>
    </location>
</feature>
<accession>A0ABV8SDX5</accession>
<evidence type="ECO:0000256" key="1">
    <source>
        <dbReference type="SAM" id="SignalP"/>
    </source>
</evidence>
<proteinExistence type="predicted"/>
<dbReference type="Gene3D" id="2.130.10.10">
    <property type="entry name" value="YVTN repeat-like/Quinoprotein amine dehydrogenase"/>
    <property type="match status" value="1"/>
</dbReference>
<reference evidence="3" key="1">
    <citation type="journal article" date="2019" name="Int. J. Syst. Evol. Microbiol.">
        <title>The Global Catalogue of Microorganisms (GCM) 10K type strain sequencing project: providing services to taxonomists for standard genome sequencing and annotation.</title>
        <authorList>
            <consortium name="The Broad Institute Genomics Platform"/>
            <consortium name="The Broad Institute Genome Sequencing Center for Infectious Disease"/>
            <person name="Wu L."/>
            <person name="Ma J."/>
        </authorList>
    </citation>
    <scope>NUCLEOTIDE SEQUENCE [LARGE SCALE GENOMIC DNA]</scope>
    <source>
        <strain evidence="3">CGMCC 4.1641</strain>
    </source>
</reference>
<sequence length="414" mass="46816">MKKFCLRIQLLSLLALMTALWAQPVAAANYTELPVPQWTVKIPKNTSTDYFYKNYYTLGKKFLPILSEDNGSYTAYTLLHHTPGGKSKPSYQVMALDDKTGSRKWIRSLPYSYNAFDMDLNGNLYYVDKVKSGKKTVYNLVALDSNNKQRWVKTFTTSNNYSVLDDGRIAVIGFAEGKDTLELYSSEGKLLHSRSYAGIIRHIQGNYVGLVNYTGDVTALEIYSVSTNKKIAAASLPKEFFNRVHADFDVLSGGTVLVPVFDAKTGIETLHGYSPDGKRKWSRVLPTPEPNYEDKLFMSIGNNYLVQDKNSLNVYDTNNRLVAARTFDDLPGQGSLQRLGNQSISFGAAESKGYWYDYEKPTKAVFHVLDARTLQTLSSLTLEQAPFSERNIRFLNASTFYIDLYDRLSKYELK</sequence>
<evidence type="ECO:0000313" key="3">
    <source>
        <dbReference type="Proteomes" id="UP001595755"/>
    </source>
</evidence>
<dbReference type="InterPro" id="IPR011047">
    <property type="entry name" value="Quinoprotein_ADH-like_sf"/>
</dbReference>
<comment type="caution">
    <text evidence="2">The sequence shown here is derived from an EMBL/GenBank/DDBJ whole genome shotgun (WGS) entry which is preliminary data.</text>
</comment>
<evidence type="ECO:0000313" key="2">
    <source>
        <dbReference type="EMBL" id="MFC4304559.1"/>
    </source>
</evidence>
<dbReference type="RefSeq" id="WP_204606405.1">
    <property type="nucleotide sequence ID" value="NZ_JBHSED010000028.1"/>
</dbReference>
<protein>
    <submittedName>
        <fullName evidence="2">Uncharacterized protein</fullName>
    </submittedName>
</protein>
<gene>
    <name evidence="2" type="ORF">ACFO1S_14110</name>
</gene>
<dbReference type="EMBL" id="JBHSED010000028">
    <property type="protein sequence ID" value="MFC4304559.1"/>
    <property type="molecule type" value="Genomic_DNA"/>
</dbReference>
<dbReference type="InterPro" id="IPR015943">
    <property type="entry name" value="WD40/YVTN_repeat-like_dom_sf"/>
</dbReference>
<organism evidence="2 3">
    <name type="scientific">Cohnella boryungensis</name>
    <dbReference type="NCBI Taxonomy" id="768479"/>
    <lineage>
        <taxon>Bacteria</taxon>
        <taxon>Bacillati</taxon>
        <taxon>Bacillota</taxon>
        <taxon>Bacilli</taxon>
        <taxon>Bacillales</taxon>
        <taxon>Paenibacillaceae</taxon>
        <taxon>Cohnella</taxon>
    </lineage>
</organism>
<keyword evidence="3" id="KW-1185">Reference proteome</keyword>
<keyword evidence="1" id="KW-0732">Signal</keyword>
<dbReference type="Proteomes" id="UP001595755">
    <property type="component" value="Unassembled WGS sequence"/>
</dbReference>